<dbReference type="Gene3D" id="2.60.40.2030">
    <property type="match status" value="26"/>
</dbReference>
<reference evidence="13 14" key="1">
    <citation type="journal article" date="2008" name="Nature">
        <title>The genome of the choanoflagellate Monosiga brevicollis and the origin of metazoans.</title>
        <authorList>
            <consortium name="JGI Sequencing"/>
            <person name="King N."/>
            <person name="Westbrook M.J."/>
            <person name="Young S.L."/>
            <person name="Kuo A."/>
            <person name="Abedin M."/>
            <person name="Chapman J."/>
            <person name="Fairclough S."/>
            <person name="Hellsten U."/>
            <person name="Isogai Y."/>
            <person name="Letunic I."/>
            <person name="Marr M."/>
            <person name="Pincus D."/>
            <person name="Putnam N."/>
            <person name="Rokas A."/>
            <person name="Wright K.J."/>
            <person name="Zuzow R."/>
            <person name="Dirks W."/>
            <person name="Good M."/>
            <person name="Goodstein D."/>
            <person name="Lemons D."/>
            <person name="Li W."/>
            <person name="Lyons J.B."/>
            <person name="Morris A."/>
            <person name="Nichols S."/>
            <person name="Richter D.J."/>
            <person name="Salamov A."/>
            <person name="Bork P."/>
            <person name="Lim W.A."/>
            <person name="Manning G."/>
            <person name="Miller W.T."/>
            <person name="McGinnis W."/>
            <person name="Shapiro H."/>
            <person name="Tjian R."/>
            <person name="Grigoriev I.V."/>
            <person name="Rokhsar D."/>
        </authorList>
    </citation>
    <scope>NUCLEOTIDE SEQUENCE [LARGE SCALE GENOMIC DNA]</scope>
    <source>
        <strain evidence="14">MX1 / ATCC 50154</strain>
    </source>
</reference>
<feature type="chain" id="PRO_5002742463" description="GAIN-B domain-containing protein" evidence="11">
    <location>
        <begin position="35"/>
        <end position="5560"/>
    </location>
</feature>
<organism evidence="13 14">
    <name type="scientific">Monosiga brevicollis</name>
    <name type="common">Choanoflagellate</name>
    <dbReference type="NCBI Taxonomy" id="81824"/>
    <lineage>
        <taxon>Eukaryota</taxon>
        <taxon>Choanoflagellata</taxon>
        <taxon>Craspedida</taxon>
        <taxon>Salpingoecidae</taxon>
        <taxon>Monosiga</taxon>
    </lineage>
</organism>
<dbReference type="InterPro" id="IPR038081">
    <property type="entry name" value="CalX-like_sf"/>
</dbReference>
<dbReference type="OMA" id="LECACTH"/>
<keyword evidence="3 11" id="KW-0732">Signal</keyword>
<dbReference type="eggNOG" id="KOG4289">
    <property type="taxonomic scope" value="Eukaryota"/>
</dbReference>
<feature type="transmembrane region" description="Helical" evidence="10">
    <location>
        <begin position="5317"/>
        <end position="5342"/>
    </location>
</feature>
<dbReference type="Proteomes" id="UP000001357">
    <property type="component" value="Unassembled WGS sequence"/>
</dbReference>
<dbReference type="GO" id="GO:0071277">
    <property type="term" value="P:cellular response to calcium ion"/>
    <property type="evidence" value="ECO:0000318"/>
    <property type="project" value="GO_Central"/>
</dbReference>
<comment type="subcellular location">
    <subcellularLocation>
        <location evidence="1">Membrane</location>
    </subcellularLocation>
</comment>
<evidence type="ECO:0000256" key="6">
    <source>
        <dbReference type="ARBA" id="ARBA00022989"/>
    </source>
</evidence>
<feature type="domain" description="GAIN-B" evidence="12">
    <location>
        <begin position="5023"/>
        <end position="5165"/>
    </location>
</feature>
<keyword evidence="5" id="KW-0106">Calcium</keyword>
<dbReference type="KEGG" id="mbr:MONBRDRAFT_7962"/>
<dbReference type="SMART" id="SM00303">
    <property type="entry name" value="GPS"/>
    <property type="match status" value="1"/>
</dbReference>
<dbReference type="GO" id="GO:0004930">
    <property type="term" value="F:G protein-coupled receptor activity"/>
    <property type="evidence" value="ECO:0000318"/>
    <property type="project" value="GO_Central"/>
</dbReference>
<proteinExistence type="predicted"/>
<name>A9UYM0_MONBE</name>
<dbReference type="InterPro" id="IPR057244">
    <property type="entry name" value="GAIN_B"/>
</dbReference>
<dbReference type="PANTHER" id="PTHR46682:SF1">
    <property type="entry name" value="ADHESION G-PROTEIN COUPLED RECEPTOR V1"/>
    <property type="match status" value="1"/>
</dbReference>
<dbReference type="GeneID" id="5890753"/>
<dbReference type="GO" id="GO:0016020">
    <property type="term" value="C:membrane"/>
    <property type="evidence" value="ECO:0007669"/>
    <property type="project" value="UniProtKB-SubCell"/>
</dbReference>
<evidence type="ECO:0000313" key="14">
    <source>
        <dbReference type="Proteomes" id="UP000001357"/>
    </source>
</evidence>
<dbReference type="SMART" id="SM00237">
    <property type="entry name" value="Calx_beta"/>
    <property type="match status" value="9"/>
</dbReference>
<evidence type="ECO:0000313" key="13">
    <source>
        <dbReference type="EMBL" id="EDQ89487.1"/>
    </source>
</evidence>
<sequence>MGATRPAPALRPWLCSMLVARVLVAVLFLGSALAQTANLQTQCPSPCVLEEGDTLTVVVALSAATSSSVVLQVDVKDTLSSSSPTMDDVSPSTQYAVFETGQSSVELTFTIDEDTTPELNETLYAILSNPYANSVTLGTAALPFTILANDSPYGTITLTPVVGTVTEGGTFIINVARTGGLFEAQNISWTIANGAADFVVSQGVYRLAAGIRQSSFAIATINDDLPELRETFALSIIGIDGGAAASTAAVSLAIAASDYPCGIITVDGATTTTVESSSFAVGLRRNADRALGAVDIVFYLEQASALSAENQAMAGADYVNASGVVRLEQGDTTGTISITVLDDSEPEAEECFFLHLRTSTTDARIDNVTTLLCIAGNDMGAGTFALAAASQLVDVDEPATGSVAVTLTVVRQVAQFGTAQVAWTASSSGSASPDRFSPNSGVVSFADGQTEAALVITILGDDDPELEEQILVQLQSVTAAVAGQAALVFPTSGVIAVAANDDPYGIFSLNVTDVDEEGTPIVEGSSLLVELTRAAGTFNTVSVPWTLLQGDNLAQTDFQAVEGNVTFTAGATSASFNLLALNDGIAEFKEAFVLQLGTPSLGELGNTVSARLYIPVNGNPSGQFSMTSTELAFTEPSAAEVLRQVQCGIRRTGSTLGAVSVRIRTSFVARPAVDGTPTQAATQLEDIVINEVDVQFAAGETTKQVPFYILSDDFPEPRETFEIYLASIVSQTEPGAAAVTASNTTTVAIAPNDVAAGRFSLANASAVVKVQEGDVFNLEVRRELGNFGTAAVAWQAINADGQLSPTKGWLHFDGSQASATIALNVIDDATPELATTFALNLTNITAQISDQAEMASAPQTSLTIEVAENDDARGIFALSDLSPVQTVLDEPTNGASTSLEYTVVRTAGALTTEVISWTLMTPCNSSVAGCDYLTNSDFAALGGTLTFDVGVRERSFNVTVLDDDTPELEEIVYVRLSHASNPQLIGSRTQAQLTVSLNDDPFGIFYIDVDGLTMVVAEGQRQPAEVAIPIARAAGTFDTVEVLWSLRGVSAGFNDPSPDVAPTNGTLTFGPGQTQATQVLSILPDALPELQETFNFILNGFSDGSPAETSLDGTRSVLLVTINASDYPHGVFEFNSTDQTLNETSAPIITLPVHRRWGTLGEVRVEVMVTLQGASTADYTPSTTLFRLDFADGEAQRNLTFQVNHDNIPEVNESLTFSILTVQLVDRQSTERPIVGANNAVTYTILENDDARGVFEVATPLLAVPETSRTLDFAIHRSRGLFGAVSVHFRVQGGTAELGSDILGVEAGVLMFTENQASASYQYSLVDDAVPEEAETLTIVIVNVSAGRLGSDTQTQLMIEKNDDANGVVSFHASAVSAALQRYAEVQNNITLLVQRTRGLFGNVSVEYNVTSNSGSSAKNDLLPHNGVFWFAEGVDEAELPLVINEDSTPELEESFTIQLGTVSGGARLATSNTHAVVTILANDEPLGIVQLDPITEVGMQLENGSRVLAFPVYRSGGTLEPIVVTGDLTVAREDDGVCVADAAFGASVVTVTMPLNSSNALLVLDLPSTAPVQSVTQFCLQLRPPTREDGSVLQLNGGDSPRLGAIRRVVASPNPAILPAFFAIAPPLQRIAEGARGLFSISRHTGTYGSVTLQIDCSGTDCDALIPSNNTFVFPAGEATAQEFSVAVLDDDIPEMTRNVTLSLRVVAGNASVTPSEAEATVSIPDSDDPYGIISLEPRQQQTQQNGGVASATVLRSAGQFGAVTVEWRVETDDAQFGVDYNTSGGTVVLLPNTTNASLSVQLLPTNNSDIKSLSIVIAAVSNPLGTPSLQANRSDVLLTNCFGCTVGFGSDVIFAVEGNTSAGFVIERTPNAFDHLELAWSLLNASGQFLNTSGIVSMPIGLESAFVPLLALDDLTPEFEQAFQLELLILQGETQLGTSTTATVLIPANDYPYGRFELTPLTANLSESAGLDFVTLTVQRPSPSGSMGHVVVSLDVDDGALARFSVVDRVNGSSFATLGNSSTMQCASYCLAALNATCDAFEFDSATTTCYLLAANASLETPAVSGTLYLLTQPEPTVAPLQFRDFVLTQRLLTFANGQRAHTVGLQALDDNVTEGWQNFTVRLSSVALQSSATTTVHELSTAPGLSSTHVTIFPSDGAGGAFAWRNSTAEVVEGSTLSVILARTRPAIVDITLDWMLIDGASDFVNSSGSLELRATDEFATVSLTALADQMPELTENFTLQIASRENYATIETGGAEMTISIPASDDPYGRISARLSGSGEEGTVLELALTRAGGHLGESRVFWWLEGADSQTNVSSGVFFFAAGALNSSPNTEAAYILVLDDPEPELAVNYTIHFNVTQGRPRLLQRTLDASLPANDDPWGRVGLATTQTRSFRERAANYTIQLVRQQGLVGSLEVAYSFMPGTASNSDFSTSNGTVAFVGSERVQNITLTVFDDGLVEGNETIILALAVVVGQGVVDAPHYTLTLLPSDSVEELGFFTLAGSTVIDPTGLNPSTVAIHRSAGIVGAVHVDVAFWSLPPLDAFTSLLANRTGRPMADAINTSSVETCAQACVQVSCNLFAWEADQQCVRLRTDVFGSVTLSRGYELRGNMLPAMAGLDFNATTVSIVVPDSQRDAVVPVPVLSRESAPLPQRRLFAAIVNATVAGLEAPAGPHFDASNRSVVIDESGQYRGQFTWSTLSWRVAEGADFNVTINRTLSLCEGVDITWQLEGPTAASTFAELTGTVSFAEGQATGFLALHTIDDEEPEEATTYTLTLGNGSATGLAQGQGSFYVNNSEIAHVVVEDSDFPYGMLRIAEAPLAVEEGANLTITVVRDYGTLSNGTFSFEIQGSIAVTPAMGTLELPEGVNSITLSLAVVNNDEGAGAESFEIVLLPNTTGGLSVNASQDRAVIVVLPNDERVWLSADEIIIDEDNRPSVNVTVVRNTSHSNRAVMASWNLTGASDVLERFVATSGMITLAPDDSEAMIELAVVPDAVPQVSAVVELKLFAIDQTAFIPAPEATAQVVLRSSDRALGCVALTVNSTSAPEGTTVVARVVRSCGSFGIIQGRVALDGTGELPADVTADIVATNGQNFLLTAATPEVELAFEIVADGAPELTESFLLSLVDLSSNLDNAYNDAATVLTAPIAVAIPENDDARGTLGFAVSSSSWKEDQGWVELAITRERGLFGTVSATINAGTGTVGVGDAQPLNALMPTALASVHAQYVTNPTVIDDVPCYLAADTAGCRLVCGERGTVIQSLSTEVIGQPALLQTATALFAFVPLYQVQGAQGLGPTQSLLWTYSSSSARFANKQSVLTFAPTAAVMIELTSAIAVAVVANDVSNGNLNQPCVQYIPINIGGEAAVTQDESVVAVDAPSAKNIAVQRWVTDVGVADSLALVTWLLTNDGDLLYQLFNGTLASNWTAVLQDVTGFAANEEYLAVWTSASQPMVYRLFGSEPALAPMASLQVRSNSGSVIVSAWTGQTWMQGSEDGSVTLQRYDKDAYAFVEDGTMHTDLVQLQQINCQDAVGVCVLSNGSHAQTFRVSAMTPLDAYLSTDEAVFAEGQNKSVVMLRIINDAVAEGELLIDFELTATSGGASLRSPSSSTHRLTVAASDAFHGEVSLLSWSDLTPVILVPEGTTRDVAVVRTGDFARPLELNWTCASLDDDSMFSAGTTLVGQPDSLIFANFSTTAVLQLAPPEDEVPELAQSCQLRLSTDANGVFVDPVQTTVLVRVPANDSPLGGVGFLAPYNLTLVEGNSVQVQMERIADAFETVVVHLDVVTSSGADASAQVSLTSNAIVFETAGTQSITLTATNDALPELLSTYAIVVHNITVYPEPDEEPYGPDLIVGTETLRVSIPANDAPAGNVSVEATLQHNGTARFVSVDLGRMGATLADVVADLRIQLDDGEPLDTAAVTLTATSNNVHQDLLLPTVPLAVGQTIHLMVTATATLDGASRVIHEEVVSLPVTTSLAGGVISLPSVLLLDESGPAVTLRLQRENGTFGLVCFDVNLPDREQVTVTPAALVCLQDGEAETQLTVSAVDDLTPEVDETFVLTLTPLVAGSNNTNLPSSIRNALQPSTAAYVFANIATRCIVVANDAPAGQVALTGASFVVNEVTAQRFLTLNLSRAAGLFGQLNVTLNITFTGARGSGNPVFLASDLGSAAEGDGFRVQTSVTMVADTVLQAFDLPISDDLPTTTGAGFFVNIATASLASPATHLSNFTSVQPTWASGTVATLVETDAVTFGHYAFALPTATVEEGTRLDVAVQRSVGYLASAIVGWRLVGDAVTLAANFEGPTSGTLNFSASAQSQVFSLYARNDSLPEGPQVYQLQLQMVSEGYSLDTAAMVITIPANDGALGHFELLRPAAPFALSEGASLTLTVNRLGGALGTATVFWNVSLPDQVTTSSGSLVFTEGVSTGSIVLEVLDDAVPELNATLAVRLTATAGQFDGQATFDDSVLPVVLLASDDPYGVVGVEAEATGIAVVAGRGRALVGRVERSRGTLADVDVTLSITGLTSSNVLGATLPTCATEALTQNCQISVLLDLDSASTRFQMFIAETVALNSSRDILVRVENAQITGHSEPVPLNSTLKTYAVRPSTAHVIGSLGLVTPLITTVSEPDDGTVSVELTVTRPVGTYTPMGRGYVQAAWALVNAPASASLTPASGVVLFAFGDASENINLQLAADTVPEEAVAVTLQLQTPVTCFVLNNGACSSGNTSANPTYALDATRSAVALTVAESDDPYGRIEFAAARHMVSAYAQLANITLVRSGGSLGRVRVSVRARQSNLDSYPLASQNLVAEFADGVTTATVSVDLGATNAARNSDEPLNFTCALSLGSDASATGRPPVLGSRTTLQVLVVPEDYNVAEDDDWVASVSTGASGTSASGSRSCTSTLPSSCLGLTGGTSWDAYEDCLSTLRRVLRISAAPLFCEEQLNYLYAASRHMLQTTPSNRTDAELATAVAPLLDVMNEQRFAANEPAVLWDDFARLLLETCETGEVSAECACCCERTASSTSFWLRASRTRASSLYNVELSSDDLSLTYPPMLPNVLASNNGDACETLLTGTLTAPRSFPAPQYSRILNDNVIEAGVMDRSITDLEEDNQFEFTITNAQDVLHPRCVYWSDSASGWLDQGCAVLLDTDSVTCRCNHFSTFAVLEDTSSIIPVYLLIALGITAFASVVELVRSARQSGEGEVLLNLMQVTTIVACVLTLVNGAVSPVERDASDGMTVLALFTHFGLLAYLCTAMTAVFVHHRQWRTKGALMPKMTRRLSIVLALLVPAFLVAAVVVLSFAVDLGVGEAYGIMADGRRFSFCLLLWPLVATCILPWACAVVLWGLVVALNRDSTTVIITAHAPRLSPSEDGEDAVSEKKDSQQLDQERSQLRQRAIAWVSTGLVAVALVASAIYVHTTALYILSTIALLAWALLLIIFPHWQERSAGRSVAIAVQDSVELGAFSKQHNGTALYDLAEADDAVSVDVTQQSELPSAILRPSNMSMDYEPMESFNGGLTIRSLDEGEDVEFNHLMAALYGTSQTDDDAQVNTTTDTIDLRRMSIADTAL</sequence>
<keyword evidence="2 10" id="KW-0812">Transmembrane</keyword>
<evidence type="ECO:0000256" key="9">
    <source>
        <dbReference type="SAM" id="MobiDB-lite"/>
    </source>
</evidence>
<dbReference type="InterPro" id="IPR003644">
    <property type="entry name" value="Calx_beta"/>
</dbReference>
<evidence type="ECO:0000259" key="12">
    <source>
        <dbReference type="PROSITE" id="PS50221"/>
    </source>
</evidence>
<keyword evidence="6 10" id="KW-1133">Transmembrane helix</keyword>
<feature type="transmembrane region" description="Helical" evidence="10">
    <location>
        <begin position="5165"/>
        <end position="5185"/>
    </location>
</feature>
<dbReference type="RefSeq" id="XP_001745516.1">
    <property type="nucleotide sequence ID" value="XM_001745464.1"/>
</dbReference>
<evidence type="ECO:0000256" key="8">
    <source>
        <dbReference type="ARBA" id="ARBA00023157"/>
    </source>
</evidence>
<feature type="transmembrane region" description="Helical" evidence="10">
    <location>
        <begin position="5230"/>
        <end position="5253"/>
    </location>
</feature>
<dbReference type="GO" id="GO:0005737">
    <property type="term" value="C:cytoplasm"/>
    <property type="evidence" value="ECO:0000318"/>
    <property type="project" value="GO_Central"/>
</dbReference>
<protein>
    <recommendedName>
        <fullName evidence="12">GAIN-B domain-containing protein</fullName>
    </recommendedName>
</protein>
<dbReference type="Gene3D" id="2.60.220.50">
    <property type="match status" value="1"/>
</dbReference>
<evidence type="ECO:0000256" key="3">
    <source>
        <dbReference type="ARBA" id="ARBA00022729"/>
    </source>
</evidence>
<evidence type="ECO:0000256" key="7">
    <source>
        <dbReference type="ARBA" id="ARBA00023136"/>
    </source>
</evidence>
<dbReference type="InterPro" id="IPR000203">
    <property type="entry name" value="GPS"/>
</dbReference>
<dbReference type="PROSITE" id="PS50221">
    <property type="entry name" value="GAIN_B"/>
    <property type="match status" value="1"/>
</dbReference>
<dbReference type="SUPFAM" id="SSF57414">
    <property type="entry name" value="Hairpin loop containing domain-like"/>
    <property type="match status" value="1"/>
</dbReference>
<dbReference type="InParanoid" id="A9UYM0"/>
<keyword evidence="14" id="KW-1185">Reference proteome</keyword>
<feature type="signal peptide" evidence="11">
    <location>
        <begin position="1"/>
        <end position="34"/>
    </location>
</feature>
<dbReference type="Pfam" id="PF01825">
    <property type="entry name" value="GPS"/>
    <property type="match status" value="1"/>
</dbReference>
<evidence type="ECO:0000256" key="11">
    <source>
        <dbReference type="SAM" id="SignalP"/>
    </source>
</evidence>
<evidence type="ECO:0000256" key="10">
    <source>
        <dbReference type="SAM" id="Phobius"/>
    </source>
</evidence>
<dbReference type="eggNOG" id="KOG1306">
    <property type="taxonomic scope" value="Eukaryota"/>
</dbReference>
<evidence type="ECO:0000256" key="2">
    <source>
        <dbReference type="ARBA" id="ARBA00022692"/>
    </source>
</evidence>
<evidence type="ECO:0000256" key="4">
    <source>
        <dbReference type="ARBA" id="ARBA00022737"/>
    </source>
</evidence>
<feature type="transmembrane region" description="Helical" evidence="10">
    <location>
        <begin position="5413"/>
        <end position="5431"/>
    </location>
</feature>
<accession>A9UYM0</accession>
<feature type="transmembrane region" description="Helical" evidence="10">
    <location>
        <begin position="5388"/>
        <end position="5407"/>
    </location>
</feature>
<feature type="transmembrane region" description="Helical" evidence="10">
    <location>
        <begin position="5274"/>
        <end position="5297"/>
    </location>
</feature>
<dbReference type="GO" id="GO:0010855">
    <property type="term" value="F:adenylate cyclase inhibitor activity"/>
    <property type="evidence" value="ECO:0000318"/>
    <property type="project" value="GO_Central"/>
</dbReference>
<keyword evidence="4" id="KW-0677">Repeat</keyword>
<dbReference type="InterPro" id="IPR046338">
    <property type="entry name" value="GAIN_dom_sf"/>
</dbReference>
<evidence type="ECO:0000256" key="1">
    <source>
        <dbReference type="ARBA" id="ARBA00004370"/>
    </source>
</evidence>
<feature type="transmembrane region" description="Helical" evidence="10">
    <location>
        <begin position="5197"/>
        <end position="5218"/>
    </location>
</feature>
<feature type="compositionally biased region" description="Basic and acidic residues" evidence="9">
    <location>
        <begin position="5368"/>
        <end position="5377"/>
    </location>
</feature>
<dbReference type="InterPro" id="IPR026919">
    <property type="entry name" value="ADGRV1"/>
</dbReference>
<keyword evidence="7 10" id="KW-0472">Membrane</keyword>
<evidence type="ECO:0000256" key="5">
    <source>
        <dbReference type="ARBA" id="ARBA00022837"/>
    </source>
</evidence>
<feature type="region of interest" description="Disordered" evidence="9">
    <location>
        <begin position="5358"/>
        <end position="5377"/>
    </location>
</feature>
<dbReference type="SUPFAM" id="SSF141072">
    <property type="entry name" value="CalX-like"/>
    <property type="match status" value="30"/>
</dbReference>
<dbReference type="PANTHER" id="PTHR46682">
    <property type="entry name" value="ADHESION G-PROTEIN COUPLED RECEPTOR V1"/>
    <property type="match status" value="1"/>
</dbReference>
<dbReference type="GO" id="GO:0001965">
    <property type="term" value="F:G-protein alpha-subunit binding"/>
    <property type="evidence" value="ECO:0000318"/>
    <property type="project" value="GO_Central"/>
</dbReference>
<gene>
    <name evidence="13" type="ORF">MONBRDRAFT_7962</name>
</gene>
<dbReference type="EMBL" id="CH991550">
    <property type="protein sequence ID" value="EDQ89487.1"/>
    <property type="molecule type" value="Genomic_DNA"/>
</dbReference>
<keyword evidence="8" id="KW-1015">Disulfide bond</keyword>
<dbReference type="FunFam" id="2.60.40.2030:FF:000017">
    <property type="entry name" value="Adhesion G protein-coupled receptor V1"/>
    <property type="match status" value="1"/>
</dbReference>
<dbReference type="Pfam" id="PF03160">
    <property type="entry name" value="Calx-beta"/>
    <property type="match status" value="17"/>
</dbReference>